<comment type="similarity">
    <text evidence="5">Belongs to the SAT4 family.</text>
</comment>
<comment type="subcellular location">
    <subcellularLocation>
        <location evidence="1">Membrane</location>
        <topology evidence="1">Multi-pass membrane protein</topology>
    </subcellularLocation>
</comment>
<feature type="transmembrane region" description="Helical" evidence="6">
    <location>
        <begin position="40"/>
        <end position="60"/>
    </location>
</feature>
<accession>A0AAE8MEU9</accession>
<evidence type="ECO:0000256" key="2">
    <source>
        <dbReference type="ARBA" id="ARBA00022692"/>
    </source>
</evidence>
<keyword evidence="2 6" id="KW-0812">Transmembrane</keyword>
<comment type="caution">
    <text evidence="8">The sequence shown here is derived from an EMBL/GenBank/DDBJ whole genome shotgun (WGS) entry which is preliminary data.</text>
</comment>
<dbReference type="PANTHER" id="PTHR33048:SF114">
    <property type="entry name" value="MEMBRANE PROTEIN PTH11-LIKE, PUTATIVE (AFU_ORTHOLOGUE AFUA_7G06620)-RELATED"/>
    <property type="match status" value="1"/>
</dbReference>
<reference evidence="8" key="1">
    <citation type="submission" date="2018-03" db="EMBL/GenBank/DDBJ databases">
        <authorList>
            <person name="Guldener U."/>
        </authorList>
    </citation>
    <scope>NUCLEOTIDE SEQUENCE</scope>
</reference>
<evidence type="ECO:0000256" key="6">
    <source>
        <dbReference type="SAM" id="Phobius"/>
    </source>
</evidence>
<sequence length="352" mass="39312">MSEGLGQVVSWYICTVVATIFLALRLWIRIRKIGSLAIDDGLIILATACLWGDLIIQQYMWNLGMANIPGATPEQFKKLMQMIVPGSILYVTSLWAIKIALVLFYKRLAAPGTKLQIIYNVTLGLLVAFWTAIFFHIIFQCFPHDKRWSQDPAYQCDPKQAEINYWLTILLNIGTDVFTICLPIYMVLQLQMKMKQKIGVAAIFALGFLVVVASIIRAYYSKRNETMLTCTVSMIETAVAIIATCLPPLRTLFLGQMSSARSGSNYQRYELSSTGQNRTRRTNHSRIVTNVMGGTENNDSQDELFKESIQAVGGRSAAGDKSPGITVNTTILQQHSAETQARMSQARLDSFA</sequence>
<evidence type="ECO:0000259" key="7">
    <source>
        <dbReference type="Pfam" id="PF20684"/>
    </source>
</evidence>
<feature type="domain" description="Rhodopsin" evidence="7">
    <location>
        <begin position="24"/>
        <end position="253"/>
    </location>
</feature>
<name>A0AAE8MEU9_9HYPO</name>
<protein>
    <submittedName>
        <fullName evidence="8">Related to integral membrane protein PTH11</fullName>
    </submittedName>
</protein>
<proteinExistence type="inferred from homology"/>
<feature type="transmembrane region" description="Helical" evidence="6">
    <location>
        <begin position="200"/>
        <end position="220"/>
    </location>
</feature>
<feature type="transmembrane region" description="Helical" evidence="6">
    <location>
        <begin position="80"/>
        <end position="105"/>
    </location>
</feature>
<dbReference type="GO" id="GO:0016020">
    <property type="term" value="C:membrane"/>
    <property type="evidence" value="ECO:0007669"/>
    <property type="project" value="UniProtKB-SubCell"/>
</dbReference>
<dbReference type="AlphaFoldDB" id="A0AAE8MEU9"/>
<evidence type="ECO:0000313" key="9">
    <source>
        <dbReference type="Proteomes" id="UP001187734"/>
    </source>
</evidence>
<feature type="transmembrane region" description="Helical" evidence="6">
    <location>
        <begin position="117"/>
        <end position="139"/>
    </location>
</feature>
<dbReference type="EMBL" id="ONZP01000318">
    <property type="protein sequence ID" value="SPJ80753.1"/>
    <property type="molecule type" value="Genomic_DNA"/>
</dbReference>
<dbReference type="Pfam" id="PF20684">
    <property type="entry name" value="Fung_rhodopsin"/>
    <property type="match status" value="1"/>
</dbReference>
<dbReference type="PANTHER" id="PTHR33048">
    <property type="entry name" value="PTH11-LIKE INTEGRAL MEMBRANE PROTEIN (AFU_ORTHOLOGUE AFUA_5G11245)"/>
    <property type="match status" value="1"/>
</dbReference>
<evidence type="ECO:0000256" key="3">
    <source>
        <dbReference type="ARBA" id="ARBA00022989"/>
    </source>
</evidence>
<keyword evidence="9" id="KW-1185">Reference proteome</keyword>
<dbReference type="Proteomes" id="UP001187734">
    <property type="component" value="Unassembled WGS sequence"/>
</dbReference>
<feature type="transmembrane region" description="Helical" evidence="6">
    <location>
        <begin position="165"/>
        <end position="188"/>
    </location>
</feature>
<organism evidence="8 9">
    <name type="scientific">Fusarium torulosum</name>
    <dbReference type="NCBI Taxonomy" id="33205"/>
    <lineage>
        <taxon>Eukaryota</taxon>
        <taxon>Fungi</taxon>
        <taxon>Dikarya</taxon>
        <taxon>Ascomycota</taxon>
        <taxon>Pezizomycotina</taxon>
        <taxon>Sordariomycetes</taxon>
        <taxon>Hypocreomycetidae</taxon>
        <taxon>Hypocreales</taxon>
        <taxon>Nectriaceae</taxon>
        <taxon>Fusarium</taxon>
    </lineage>
</organism>
<keyword evidence="4 6" id="KW-0472">Membrane</keyword>
<dbReference type="InterPro" id="IPR049326">
    <property type="entry name" value="Rhodopsin_dom_fungi"/>
</dbReference>
<keyword evidence="3 6" id="KW-1133">Transmembrane helix</keyword>
<evidence type="ECO:0000256" key="5">
    <source>
        <dbReference type="ARBA" id="ARBA00038359"/>
    </source>
</evidence>
<feature type="transmembrane region" description="Helical" evidence="6">
    <location>
        <begin position="6"/>
        <end position="28"/>
    </location>
</feature>
<feature type="transmembrane region" description="Helical" evidence="6">
    <location>
        <begin position="226"/>
        <end position="249"/>
    </location>
</feature>
<evidence type="ECO:0000256" key="4">
    <source>
        <dbReference type="ARBA" id="ARBA00023136"/>
    </source>
</evidence>
<evidence type="ECO:0000313" key="8">
    <source>
        <dbReference type="EMBL" id="SPJ80753.1"/>
    </source>
</evidence>
<evidence type="ECO:0000256" key="1">
    <source>
        <dbReference type="ARBA" id="ARBA00004141"/>
    </source>
</evidence>
<gene>
    <name evidence="8" type="ORF">FTOL_08849</name>
</gene>
<dbReference type="InterPro" id="IPR052337">
    <property type="entry name" value="SAT4-like"/>
</dbReference>